<dbReference type="EMBL" id="CP022684">
    <property type="protein sequence ID" value="AUM13202.1"/>
    <property type="molecule type" value="Genomic_DNA"/>
</dbReference>
<dbReference type="InterPro" id="IPR029069">
    <property type="entry name" value="HotDog_dom_sf"/>
</dbReference>
<dbReference type="AlphaFoldDB" id="A0A2K9LLN8"/>
<dbReference type="Proteomes" id="UP000235116">
    <property type="component" value="Chromosome"/>
</dbReference>
<dbReference type="CDD" id="cd03442">
    <property type="entry name" value="BFIT_BACH"/>
    <property type="match status" value="1"/>
</dbReference>
<sequence>MNDIAEDDNDDFPKPQGELALQTIAMPADSNSDGDIFGGWLVSQMDLAGAVCANRLARGRVATVAIDSMVFLRPVAVGSVISCYTHVEDIGRSSMAIIVEVWAQHHSDTEPRKVTEGQFTFVAIDENRRTRPVPRTA</sequence>
<evidence type="ECO:0000256" key="1">
    <source>
        <dbReference type="ARBA" id="ARBA00010458"/>
    </source>
</evidence>
<evidence type="ECO:0000313" key="6">
    <source>
        <dbReference type="Proteomes" id="UP000235116"/>
    </source>
</evidence>
<dbReference type="GO" id="GO:0006637">
    <property type="term" value="P:acyl-CoA metabolic process"/>
    <property type="evidence" value="ECO:0007669"/>
    <property type="project" value="TreeGrafter"/>
</dbReference>
<accession>A0A2K9LLN8</accession>
<gene>
    <name evidence="5" type="ORF">Kalk_12535</name>
</gene>
<dbReference type="InterPro" id="IPR033120">
    <property type="entry name" value="HOTDOG_ACOT"/>
</dbReference>
<dbReference type="InterPro" id="IPR006683">
    <property type="entry name" value="Thioestr_dom"/>
</dbReference>
<dbReference type="PROSITE" id="PS51770">
    <property type="entry name" value="HOTDOG_ACOT"/>
    <property type="match status" value="1"/>
</dbReference>
<keyword evidence="2 3" id="KW-0378">Hydrolase</keyword>
<dbReference type="PANTHER" id="PTHR11049:SF5">
    <property type="entry name" value="ACYL-COA THIOESTER HYDROLASE YCIA"/>
    <property type="match status" value="1"/>
</dbReference>
<evidence type="ECO:0000259" key="4">
    <source>
        <dbReference type="PROSITE" id="PS51770"/>
    </source>
</evidence>
<dbReference type="GO" id="GO:0009062">
    <property type="term" value="P:fatty acid catabolic process"/>
    <property type="evidence" value="ECO:0007669"/>
    <property type="project" value="TreeGrafter"/>
</dbReference>
<evidence type="ECO:0000313" key="5">
    <source>
        <dbReference type="EMBL" id="AUM13202.1"/>
    </source>
</evidence>
<dbReference type="RefSeq" id="WP_101894581.1">
    <property type="nucleotide sequence ID" value="NZ_CP022684.1"/>
</dbReference>
<dbReference type="OrthoDB" id="9801856at2"/>
<protein>
    <submittedName>
        <fullName evidence="5">Acyl-CoA thioesterase</fullName>
    </submittedName>
</protein>
<proteinExistence type="inferred from homology"/>
<dbReference type="PANTHER" id="PTHR11049">
    <property type="entry name" value="ACYL COENZYME A THIOESTER HYDROLASE"/>
    <property type="match status" value="1"/>
</dbReference>
<evidence type="ECO:0000256" key="3">
    <source>
        <dbReference type="PROSITE-ProRule" id="PRU01106"/>
    </source>
</evidence>
<dbReference type="SUPFAM" id="SSF54637">
    <property type="entry name" value="Thioesterase/thiol ester dehydrase-isomerase"/>
    <property type="match status" value="1"/>
</dbReference>
<dbReference type="Gene3D" id="3.10.129.10">
    <property type="entry name" value="Hotdog Thioesterase"/>
    <property type="match status" value="1"/>
</dbReference>
<dbReference type="GO" id="GO:0005829">
    <property type="term" value="C:cytosol"/>
    <property type="evidence" value="ECO:0007669"/>
    <property type="project" value="TreeGrafter"/>
</dbReference>
<name>A0A2K9LLN8_9GAMM</name>
<dbReference type="KEGG" id="kak:Kalk_12535"/>
<dbReference type="InterPro" id="IPR040170">
    <property type="entry name" value="Cytosol_ACT"/>
</dbReference>
<evidence type="ECO:0000256" key="2">
    <source>
        <dbReference type="ARBA" id="ARBA00022801"/>
    </source>
</evidence>
<dbReference type="GO" id="GO:0052816">
    <property type="term" value="F:long-chain fatty acyl-CoA hydrolase activity"/>
    <property type="evidence" value="ECO:0007669"/>
    <property type="project" value="TreeGrafter"/>
</dbReference>
<dbReference type="Pfam" id="PF03061">
    <property type="entry name" value="4HBT"/>
    <property type="match status" value="1"/>
</dbReference>
<feature type="domain" description="HotDog ACOT-type" evidence="4">
    <location>
        <begin position="15"/>
        <end position="127"/>
    </location>
</feature>
<keyword evidence="6" id="KW-1185">Reference proteome</keyword>
<comment type="similarity">
    <text evidence="1">Belongs to the acyl coenzyme A hydrolase family.</text>
</comment>
<reference evidence="6" key="1">
    <citation type="submission" date="2017-08" db="EMBL/GenBank/DDBJ databases">
        <title>Direct submision.</title>
        <authorList>
            <person name="Kim S.-J."/>
            <person name="Rhee S.-K."/>
        </authorList>
    </citation>
    <scope>NUCLEOTIDE SEQUENCE [LARGE SCALE GENOMIC DNA]</scope>
    <source>
        <strain evidence="6">GI5</strain>
    </source>
</reference>
<organism evidence="5 6">
    <name type="scientific">Ketobacter alkanivorans</name>
    <dbReference type="NCBI Taxonomy" id="1917421"/>
    <lineage>
        <taxon>Bacteria</taxon>
        <taxon>Pseudomonadati</taxon>
        <taxon>Pseudomonadota</taxon>
        <taxon>Gammaproteobacteria</taxon>
        <taxon>Pseudomonadales</taxon>
        <taxon>Ketobacteraceae</taxon>
        <taxon>Ketobacter</taxon>
    </lineage>
</organism>